<keyword evidence="1" id="KW-1133">Transmembrane helix</keyword>
<sequence>MSRTLNVVRLQLVNRMTFLWIPLIILFGTLAFTLIVYSMLPPGAVKYGGGVQAPLWYFLAIGIQAMAYSFPFSQAMSITRREFFFGTLLTAGLTAGILAIVFVIGGFIEQATGGYGLSGYFFYIPWLWDAGWWAAGIAFFAIAMFMFVIGFWAATIYKRWGALAVTLAMVGIGALLVGGLWITGRLNAWAQVFGWLQGQGTVGMTLWGILITAVLAATAFLTLRRATP</sequence>
<gene>
    <name evidence="2" type="ORF">GCM10009807_03910</name>
</gene>
<feature type="transmembrane region" description="Helical" evidence="1">
    <location>
        <begin position="83"/>
        <end position="108"/>
    </location>
</feature>
<feature type="transmembrane region" description="Helical" evidence="1">
    <location>
        <begin position="55"/>
        <end position="71"/>
    </location>
</feature>
<protein>
    <recommendedName>
        <fullName evidence="4">ABC transporter permease</fullName>
    </recommendedName>
</protein>
<evidence type="ECO:0000313" key="2">
    <source>
        <dbReference type="EMBL" id="GAA1663089.1"/>
    </source>
</evidence>
<evidence type="ECO:0000313" key="3">
    <source>
        <dbReference type="Proteomes" id="UP001500596"/>
    </source>
</evidence>
<feature type="transmembrane region" description="Helical" evidence="1">
    <location>
        <begin position="160"/>
        <end position="182"/>
    </location>
</feature>
<evidence type="ECO:0000256" key="1">
    <source>
        <dbReference type="SAM" id="Phobius"/>
    </source>
</evidence>
<dbReference type="Proteomes" id="UP001500596">
    <property type="component" value="Unassembled WGS sequence"/>
</dbReference>
<reference evidence="2 3" key="1">
    <citation type="journal article" date="2019" name="Int. J. Syst. Evol. Microbiol.">
        <title>The Global Catalogue of Microorganisms (GCM) 10K type strain sequencing project: providing services to taxonomists for standard genome sequencing and annotation.</title>
        <authorList>
            <consortium name="The Broad Institute Genomics Platform"/>
            <consortium name="The Broad Institute Genome Sequencing Center for Infectious Disease"/>
            <person name="Wu L."/>
            <person name="Ma J."/>
        </authorList>
    </citation>
    <scope>NUCLEOTIDE SEQUENCE [LARGE SCALE GENOMIC DNA]</scope>
    <source>
        <strain evidence="2 3">JCM 15575</strain>
    </source>
</reference>
<dbReference type="EMBL" id="BAAAPK010000001">
    <property type="protein sequence ID" value="GAA1663089.1"/>
    <property type="molecule type" value="Genomic_DNA"/>
</dbReference>
<evidence type="ECO:0008006" key="4">
    <source>
        <dbReference type="Google" id="ProtNLM"/>
    </source>
</evidence>
<keyword evidence="3" id="KW-1185">Reference proteome</keyword>
<comment type="caution">
    <text evidence="2">The sequence shown here is derived from an EMBL/GenBank/DDBJ whole genome shotgun (WGS) entry which is preliminary data.</text>
</comment>
<feature type="transmembrane region" description="Helical" evidence="1">
    <location>
        <begin position="12"/>
        <end position="35"/>
    </location>
</feature>
<organism evidence="2 3">
    <name type="scientific">Microbacterium lacus</name>
    <dbReference type="NCBI Taxonomy" id="415217"/>
    <lineage>
        <taxon>Bacteria</taxon>
        <taxon>Bacillati</taxon>
        <taxon>Actinomycetota</taxon>
        <taxon>Actinomycetes</taxon>
        <taxon>Micrococcales</taxon>
        <taxon>Microbacteriaceae</taxon>
        <taxon>Microbacterium</taxon>
    </lineage>
</organism>
<keyword evidence="1" id="KW-0812">Transmembrane</keyword>
<accession>A0ABN2G0A0</accession>
<feature type="transmembrane region" description="Helical" evidence="1">
    <location>
        <begin position="202"/>
        <end position="223"/>
    </location>
</feature>
<dbReference type="RefSeq" id="WP_344051052.1">
    <property type="nucleotide sequence ID" value="NZ_BAAAPK010000001.1"/>
</dbReference>
<proteinExistence type="predicted"/>
<name>A0ABN2G0A0_9MICO</name>
<feature type="transmembrane region" description="Helical" evidence="1">
    <location>
        <begin position="130"/>
        <end position="153"/>
    </location>
</feature>
<keyword evidence="1" id="KW-0472">Membrane</keyword>